<gene>
    <name evidence="1" type="ORF">LMG28614_03444</name>
</gene>
<reference evidence="1 2" key="1">
    <citation type="submission" date="2020-04" db="EMBL/GenBank/DDBJ databases">
        <authorList>
            <person name="De Canck E."/>
        </authorList>
    </citation>
    <scope>NUCLEOTIDE SEQUENCE [LARGE SCALE GENOMIC DNA]</scope>
    <source>
        <strain evidence="1 2">LMG 28614</strain>
    </source>
</reference>
<accession>A0A6S7CKM5</accession>
<sequence length="44" mass="5024">MKFADPVDTRPLIDARNLSRSPSLRVLLFAHSRQCRSNALRRAS</sequence>
<dbReference type="AlphaFoldDB" id="A0A6S7CKM5"/>
<dbReference type="EMBL" id="CADIKK010000015">
    <property type="protein sequence ID" value="CAB3792094.1"/>
    <property type="molecule type" value="Genomic_DNA"/>
</dbReference>
<organism evidence="1 2">
    <name type="scientific">Paraburkholderia ultramafica</name>
    <dbReference type="NCBI Taxonomy" id="1544867"/>
    <lineage>
        <taxon>Bacteria</taxon>
        <taxon>Pseudomonadati</taxon>
        <taxon>Pseudomonadota</taxon>
        <taxon>Betaproteobacteria</taxon>
        <taxon>Burkholderiales</taxon>
        <taxon>Burkholderiaceae</taxon>
        <taxon>Paraburkholderia</taxon>
    </lineage>
</organism>
<protein>
    <submittedName>
        <fullName evidence="1">Uncharacterized protein</fullName>
    </submittedName>
</protein>
<evidence type="ECO:0000313" key="1">
    <source>
        <dbReference type="EMBL" id="CAB3792094.1"/>
    </source>
</evidence>
<proteinExistence type="predicted"/>
<name>A0A6S7CKM5_9BURK</name>
<dbReference type="Proteomes" id="UP000494365">
    <property type="component" value="Unassembled WGS sequence"/>
</dbReference>
<keyword evidence="2" id="KW-1185">Reference proteome</keyword>
<evidence type="ECO:0000313" key="2">
    <source>
        <dbReference type="Proteomes" id="UP000494365"/>
    </source>
</evidence>